<dbReference type="RefSeq" id="WP_110626205.1">
    <property type="nucleotide sequence ID" value="NZ_CP029788.1"/>
</dbReference>
<accession>A0A2U9NVG1</accession>
<gene>
    <name evidence="2" type="ORF">DMT42_02370</name>
</gene>
<dbReference type="KEGG" id="sact:DMT42_02370"/>
<feature type="region of interest" description="Disordered" evidence="1">
    <location>
        <begin position="42"/>
        <end position="69"/>
    </location>
</feature>
<dbReference type="Proteomes" id="UP000247634">
    <property type="component" value="Chromosome"/>
</dbReference>
<organism evidence="2 3">
    <name type="scientific">Streptomyces actuosus</name>
    <dbReference type="NCBI Taxonomy" id="1885"/>
    <lineage>
        <taxon>Bacteria</taxon>
        <taxon>Bacillati</taxon>
        <taxon>Actinomycetota</taxon>
        <taxon>Actinomycetes</taxon>
        <taxon>Kitasatosporales</taxon>
        <taxon>Streptomycetaceae</taxon>
        <taxon>Streptomyces</taxon>
    </lineage>
</organism>
<name>A0A2U9NVG1_STRAS</name>
<dbReference type="OrthoDB" id="4238817at2"/>
<dbReference type="AlphaFoldDB" id="A0A2U9NVG1"/>
<evidence type="ECO:0000313" key="3">
    <source>
        <dbReference type="Proteomes" id="UP000247634"/>
    </source>
</evidence>
<evidence type="ECO:0000256" key="1">
    <source>
        <dbReference type="SAM" id="MobiDB-lite"/>
    </source>
</evidence>
<dbReference type="EMBL" id="CP029788">
    <property type="protein sequence ID" value="AWT41269.1"/>
    <property type="molecule type" value="Genomic_DNA"/>
</dbReference>
<keyword evidence="3" id="KW-1185">Reference proteome</keyword>
<proteinExistence type="predicted"/>
<sequence length="69" mass="7497">MERPSPAGRGALRARTEATDVPWSGTPIYAGLVREWRARGRTVPARADAARLPRTNLPAPAPDDPRARP</sequence>
<reference evidence="2 3" key="1">
    <citation type="submission" date="2018-06" db="EMBL/GenBank/DDBJ databases">
        <title>The complete genome sequence of a nosiheptide producer Streptomyces actuosus ATCC 25421: deducing the ability of producing a new class III lantibiotics.</title>
        <authorList>
            <person name="Liu W."/>
            <person name="Sun F."/>
            <person name="Hu Y."/>
        </authorList>
    </citation>
    <scope>NUCLEOTIDE SEQUENCE [LARGE SCALE GENOMIC DNA]</scope>
    <source>
        <strain evidence="2 3">ATCC 25421</strain>
    </source>
</reference>
<protein>
    <submittedName>
        <fullName evidence="2">Uncharacterized protein</fullName>
    </submittedName>
</protein>
<evidence type="ECO:0000313" key="2">
    <source>
        <dbReference type="EMBL" id="AWT41269.1"/>
    </source>
</evidence>